<gene>
    <name evidence="4" type="ORF">GCM10011394_05950</name>
</gene>
<evidence type="ECO:0000256" key="3">
    <source>
        <dbReference type="SAM" id="Phobius"/>
    </source>
</evidence>
<dbReference type="PANTHER" id="PTHR44227:SF3">
    <property type="entry name" value="PROTEIN O-MANNOSYL-TRANSFERASE TMTC4"/>
    <property type="match status" value="1"/>
</dbReference>
<keyword evidence="5" id="KW-1185">Reference proteome</keyword>
<feature type="transmembrane region" description="Helical" evidence="3">
    <location>
        <begin position="153"/>
        <end position="169"/>
    </location>
</feature>
<evidence type="ECO:0000313" key="5">
    <source>
        <dbReference type="Proteomes" id="UP000599009"/>
    </source>
</evidence>
<feature type="transmembrane region" description="Helical" evidence="3">
    <location>
        <begin position="391"/>
        <end position="411"/>
    </location>
</feature>
<feature type="transmembrane region" description="Helical" evidence="3">
    <location>
        <begin position="92"/>
        <end position="110"/>
    </location>
</feature>
<sequence>MRRLSLLAPALICLVGALVYWQGLRGGFIFDDFANLVDDPDWKATSLAPAELYRAMALGIASDTGRPLALLSFALNHVFTGLAPFPLKLTGLVFHLTNGVLVWLLCLRLFTLAPGRLTAERMGCYAAMLVALAWVVHPLQVSSVLYVVQRMEVAAHTGVLLALLAYLSGRTAQTTAGAIAWPWFVLSALAVALGLGFKESALLVPLYTFALEVFILRFKTADNRPSRLLVAIYTAGIAFGLTLFVFLILPKYSPESIYAARHFSLHERLLTQPHVLASYLGQILYPRLDSLVFYYDSFPVSRGWLNPPATLISTIALALLAALAWLAKDRWPLVPLGVAWFFGAHALTSNVVPLELAFEHRNYFALLGILIAAGQVLAAVGARLNMDSRRTLAATPVALLACLCAIQAHVWGDPLRLAIALASRNQESPRASYALGKQMTIQAGENHSSPLLSLAAKEFEHSAQLPHSSALADQALIILHARTGQTAKPEMWQQLREKITRRSLGVQDISALHGLLDCRIQHRCDIDDQELLDTFLTALDKNPRSAVLNSLYSNFAYFVLRDAELALVATRRSIDLDPNTLQYKVNLAKILAMTSPEAPELIELLTAIKHADKHGIYCQETSAPACPLFWD</sequence>
<feature type="transmembrane region" description="Helical" evidence="3">
    <location>
        <begin position="201"/>
        <end position="218"/>
    </location>
</feature>
<accession>A0ABQ2EC46</accession>
<reference evidence="5" key="1">
    <citation type="journal article" date="2019" name="Int. J. Syst. Evol. Microbiol.">
        <title>The Global Catalogue of Microorganisms (GCM) 10K type strain sequencing project: providing services to taxonomists for standard genome sequencing and annotation.</title>
        <authorList>
            <consortium name="The Broad Institute Genomics Platform"/>
            <consortium name="The Broad Institute Genome Sequencing Center for Infectious Disease"/>
            <person name="Wu L."/>
            <person name="Ma J."/>
        </authorList>
    </citation>
    <scope>NUCLEOTIDE SEQUENCE [LARGE SCALE GENOMIC DNA]</scope>
    <source>
        <strain evidence="5">CGMCC 1.8985</strain>
    </source>
</reference>
<feature type="transmembrane region" description="Helical" evidence="3">
    <location>
        <begin position="176"/>
        <end position="195"/>
    </location>
</feature>
<feature type="transmembrane region" description="Helical" evidence="3">
    <location>
        <begin position="304"/>
        <end position="326"/>
    </location>
</feature>
<protein>
    <recommendedName>
        <fullName evidence="6">Tetratricopeptide repeat protein</fullName>
    </recommendedName>
</protein>
<keyword evidence="1" id="KW-0677">Repeat</keyword>
<feature type="transmembrane region" description="Helical" evidence="3">
    <location>
        <begin position="122"/>
        <end position="141"/>
    </location>
</feature>
<name>A0ABQ2EC46_9GAMM</name>
<dbReference type="PANTHER" id="PTHR44227">
    <property type="match status" value="1"/>
</dbReference>
<comment type="caution">
    <text evidence="4">The sequence shown here is derived from an EMBL/GenBank/DDBJ whole genome shotgun (WGS) entry which is preliminary data.</text>
</comment>
<feature type="transmembrane region" description="Helical" evidence="3">
    <location>
        <begin position="333"/>
        <end position="352"/>
    </location>
</feature>
<organism evidence="4 5">
    <name type="scientific">Luteimonas terricola</name>
    <dbReference type="NCBI Taxonomy" id="645597"/>
    <lineage>
        <taxon>Bacteria</taxon>
        <taxon>Pseudomonadati</taxon>
        <taxon>Pseudomonadota</taxon>
        <taxon>Gammaproteobacteria</taxon>
        <taxon>Lysobacterales</taxon>
        <taxon>Lysobacteraceae</taxon>
        <taxon>Luteimonas</taxon>
    </lineage>
</organism>
<feature type="transmembrane region" description="Helical" evidence="3">
    <location>
        <begin position="364"/>
        <end position="384"/>
    </location>
</feature>
<keyword evidence="2" id="KW-0802">TPR repeat</keyword>
<evidence type="ECO:0000256" key="2">
    <source>
        <dbReference type="ARBA" id="ARBA00022803"/>
    </source>
</evidence>
<evidence type="ECO:0000256" key="1">
    <source>
        <dbReference type="ARBA" id="ARBA00022737"/>
    </source>
</evidence>
<dbReference type="InterPro" id="IPR052346">
    <property type="entry name" value="O-mannosyl-transferase_TMTC"/>
</dbReference>
<keyword evidence="3" id="KW-0472">Membrane</keyword>
<evidence type="ECO:0008006" key="6">
    <source>
        <dbReference type="Google" id="ProtNLM"/>
    </source>
</evidence>
<keyword evidence="3" id="KW-0812">Transmembrane</keyword>
<evidence type="ECO:0000313" key="4">
    <source>
        <dbReference type="EMBL" id="GGJ99594.1"/>
    </source>
</evidence>
<feature type="transmembrane region" description="Helical" evidence="3">
    <location>
        <begin position="230"/>
        <end position="249"/>
    </location>
</feature>
<keyword evidence="3" id="KW-1133">Transmembrane helix</keyword>
<proteinExistence type="predicted"/>
<dbReference type="EMBL" id="BMME01000001">
    <property type="protein sequence ID" value="GGJ99594.1"/>
    <property type="molecule type" value="Genomic_DNA"/>
</dbReference>
<dbReference type="Proteomes" id="UP000599009">
    <property type="component" value="Unassembled WGS sequence"/>
</dbReference>